<feature type="non-terminal residue" evidence="1">
    <location>
        <position position="1"/>
    </location>
</feature>
<protein>
    <submittedName>
        <fullName evidence="1">151_t:CDS:1</fullName>
    </submittedName>
</protein>
<proteinExistence type="predicted"/>
<dbReference type="Proteomes" id="UP000789525">
    <property type="component" value="Unassembled WGS sequence"/>
</dbReference>
<sequence length="77" mass="8846">RKFWRHPIVAQRVASTDESEATGESRRVSVCPMIVHEGEEAHPKEEDLKRKGFNTFAVGKEEIGEKLLRNCPKNFHT</sequence>
<evidence type="ECO:0000313" key="2">
    <source>
        <dbReference type="Proteomes" id="UP000789525"/>
    </source>
</evidence>
<dbReference type="EMBL" id="CAJVPT010049865">
    <property type="protein sequence ID" value="CAG8744864.1"/>
    <property type="molecule type" value="Genomic_DNA"/>
</dbReference>
<comment type="caution">
    <text evidence="1">The sequence shown here is derived from an EMBL/GenBank/DDBJ whole genome shotgun (WGS) entry which is preliminary data.</text>
</comment>
<keyword evidence="2" id="KW-1185">Reference proteome</keyword>
<gene>
    <name evidence="1" type="ORF">ACOLOM_LOCUS12378</name>
</gene>
<reference evidence="1" key="1">
    <citation type="submission" date="2021-06" db="EMBL/GenBank/DDBJ databases">
        <authorList>
            <person name="Kallberg Y."/>
            <person name="Tangrot J."/>
            <person name="Rosling A."/>
        </authorList>
    </citation>
    <scope>NUCLEOTIDE SEQUENCE</scope>
    <source>
        <strain evidence="1">CL356</strain>
    </source>
</reference>
<organism evidence="1 2">
    <name type="scientific">Acaulospora colombiana</name>
    <dbReference type="NCBI Taxonomy" id="27376"/>
    <lineage>
        <taxon>Eukaryota</taxon>
        <taxon>Fungi</taxon>
        <taxon>Fungi incertae sedis</taxon>
        <taxon>Mucoromycota</taxon>
        <taxon>Glomeromycotina</taxon>
        <taxon>Glomeromycetes</taxon>
        <taxon>Diversisporales</taxon>
        <taxon>Acaulosporaceae</taxon>
        <taxon>Acaulospora</taxon>
    </lineage>
</organism>
<name>A0ACA9QBV1_9GLOM</name>
<accession>A0ACA9QBV1</accession>
<evidence type="ECO:0000313" key="1">
    <source>
        <dbReference type="EMBL" id="CAG8744864.1"/>
    </source>
</evidence>